<evidence type="ECO:0000259" key="2">
    <source>
        <dbReference type="Pfam" id="PF21743"/>
    </source>
</evidence>
<dbReference type="AlphaFoldDB" id="A0A7S2UB25"/>
<sequence>MAFYDEEGREISQYEKMRLERIARNEAYLEKLGLGSAKKKLLEATARTKKKRAAAVARCLPKRKAGEERRSARLSSSSRKKQNHSSPLVMLSYDDEEEEHVEQDDDPADTPRIPSRRRSTNIHREQWSLSEEEKSVFKGNMDENYLGKFKEFLVYHNKISEQNVRNVMRQVSKLALGEGIRYESPRYGWKEGYYFCKGQKVTPLSDLVSLKEEGQECEDKWGRDHGNGWLIQHPLQKLLLFQQFCLNNPDFLTARCKLRDYYALDEEDEEEPLSNNENTNNTPIVSSSLPALHVVTTSEDNSGESDDTLALVVTPQKEASTDSNNNNRENQAIFENQRIAKEFDGVTYCGTHCGTVTTYSTERELWWVSYDDGDSEELDEEELQTCILHYQQTNNVNTVAATTTTPQKKRSKSSIVTPSPSTTQKSKRRKLYIKKVL</sequence>
<organism evidence="3">
    <name type="scientific">Attheya septentrionalis</name>
    <dbReference type="NCBI Taxonomy" id="420275"/>
    <lineage>
        <taxon>Eukaryota</taxon>
        <taxon>Sar</taxon>
        <taxon>Stramenopiles</taxon>
        <taxon>Ochrophyta</taxon>
        <taxon>Bacillariophyta</taxon>
        <taxon>Coscinodiscophyceae</taxon>
        <taxon>Chaetocerotophycidae</taxon>
        <taxon>Chaetocerotales</taxon>
        <taxon>Attheyaceae</taxon>
        <taxon>Attheya</taxon>
    </lineage>
</organism>
<name>A0A7S2UB25_9STRA</name>
<feature type="domain" description="PTM/DIR17-like Tudor" evidence="2">
    <location>
        <begin position="338"/>
        <end position="385"/>
    </location>
</feature>
<reference evidence="3" key="1">
    <citation type="submission" date="2021-01" db="EMBL/GenBank/DDBJ databases">
        <authorList>
            <person name="Corre E."/>
            <person name="Pelletier E."/>
            <person name="Niang G."/>
            <person name="Scheremetjew M."/>
            <person name="Finn R."/>
            <person name="Kale V."/>
            <person name="Holt S."/>
            <person name="Cochrane G."/>
            <person name="Meng A."/>
            <person name="Brown T."/>
            <person name="Cohen L."/>
        </authorList>
    </citation>
    <scope>NUCLEOTIDE SEQUENCE</scope>
    <source>
        <strain evidence="3">CCMP2084</strain>
    </source>
</reference>
<feature type="region of interest" description="Disordered" evidence="1">
    <location>
        <begin position="267"/>
        <end position="288"/>
    </location>
</feature>
<feature type="compositionally biased region" description="Acidic residues" evidence="1">
    <location>
        <begin position="93"/>
        <end position="108"/>
    </location>
</feature>
<feature type="compositionally biased region" description="Polar residues" evidence="1">
    <location>
        <begin position="273"/>
        <end position="288"/>
    </location>
</feature>
<feature type="region of interest" description="Disordered" evidence="1">
    <location>
        <begin position="46"/>
        <end position="125"/>
    </location>
</feature>
<feature type="compositionally biased region" description="Polar residues" evidence="1">
    <location>
        <begin position="413"/>
        <end position="424"/>
    </location>
</feature>
<dbReference type="Pfam" id="PF21743">
    <property type="entry name" value="PTM_DIR17_Tudor"/>
    <property type="match status" value="1"/>
</dbReference>
<proteinExistence type="predicted"/>
<gene>
    <name evidence="3" type="ORF">ASEP1449_LOCUS6073</name>
</gene>
<evidence type="ECO:0000313" key="3">
    <source>
        <dbReference type="EMBL" id="CAD9814248.1"/>
    </source>
</evidence>
<accession>A0A7S2UB25</accession>
<dbReference type="EMBL" id="HBHQ01008997">
    <property type="protein sequence ID" value="CAD9814248.1"/>
    <property type="molecule type" value="Transcribed_RNA"/>
</dbReference>
<protein>
    <recommendedName>
        <fullName evidence="2">PTM/DIR17-like Tudor domain-containing protein</fullName>
    </recommendedName>
</protein>
<feature type="region of interest" description="Disordered" evidence="1">
    <location>
        <begin position="403"/>
        <end position="424"/>
    </location>
</feature>
<dbReference type="InterPro" id="IPR047365">
    <property type="entry name" value="Tudor_AtPTM-like"/>
</dbReference>
<evidence type="ECO:0000256" key="1">
    <source>
        <dbReference type="SAM" id="MobiDB-lite"/>
    </source>
</evidence>